<organism evidence="3 4">
    <name type="scientific">Mytilus galloprovincialis</name>
    <name type="common">Mediterranean mussel</name>
    <dbReference type="NCBI Taxonomy" id="29158"/>
    <lineage>
        <taxon>Eukaryota</taxon>
        <taxon>Metazoa</taxon>
        <taxon>Spiralia</taxon>
        <taxon>Lophotrochozoa</taxon>
        <taxon>Mollusca</taxon>
        <taxon>Bivalvia</taxon>
        <taxon>Autobranchia</taxon>
        <taxon>Pteriomorphia</taxon>
        <taxon>Mytilida</taxon>
        <taxon>Mytiloidea</taxon>
        <taxon>Mytilidae</taxon>
        <taxon>Mytilinae</taxon>
        <taxon>Mytilus</taxon>
    </lineage>
</organism>
<dbReference type="GO" id="GO:0016020">
    <property type="term" value="C:membrane"/>
    <property type="evidence" value="ECO:0007669"/>
    <property type="project" value="TreeGrafter"/>
</dbReference>
<sequence length="572" mass="64128">MTKIGTVTDPVVNETWNKRQSWKQARKSSFWCCVNIILAIVMYMEMQLNSIGSSLNITHPVLWYFECILAVIFLLNSVTNFFIYLKPYVSTKSVMMTPGQKKLLAVRDIDAGFSISPRKLNLSSEESLMLSSTPSAHSSFSSTASQRQTTPTNMSGPISFSNHSIVYSTYSSPAANISGVQNLSSISPGTSFAHNSSMSPNVSGFTHHPSFSPGSSFSPGMQNSFDSSGLRGRRSMSNSFKASPASTSFDRITDLHSLSQYLKEQDEREYKSALSSPDNTSAGASFWSYGRSAMDCTHLLKKYMYQLASRSPQSPMSRHYDSDQSSLYNGEDIWGKRRVSEDELYLWTERVRKWICLSVVSRVAKEIEQINATLRRIGSEETEIGEVSVSTLKHLAFTKGALVPSLNTVVTYLDFSSNQEYLVKRIKDLGRDGCMSDFVWNNGGNYGKTWGEHLPNDASLIMHMLCTYFDTRLPAQPKYPDGKTFTSQYFIKTPDKPNLDKEDTLCIYQSAINPPHFQVVIGKTMHNLPKGRNNMFQAVLLFLHHIKTKEHGMLGRVNLGMSGVNVLWIFES</sequence>
<evidence type="ECO:0000256" key="2">
    <source>
        <dbReference type="SAM" id="Phobius"/>
    </source>
</evidence>
<dbReference type="AlphaFoldDB" id="A0A8B6FN47"/>
<dbReference type="PANTHER" id="PTHR21780">
    <property type="entry name" value="TRANSMEMBRANE PROTEIN 209"/>
    <property type="match status" value="1"/>
</dbReference>
<proteinExistence type="predicted"/>
<evidence type="ECO:0000313" key="4">
    <source>
        <dbReference type="Proteomes" id="UP000596742"/>
    </source>
</evidence>
<evidence type="ECO:0008006" key="5">
    <source>
        <dbReference type="Google" id="ProtNLM"/>
    </source>
</evidence>
<dbReference type="Proteomes" id="UP000596742">
    <property type="component" value="Unassembled WGS sequence"/>
</dbReference>
<name>A0A8B6FN47_MYTGA</name>
<feature type="region of interest" description="Disordered" evidence="1">
    <location>
        <begin position="210"/>
        <end position="245"/>
    </location>
</feature>
<accession>A0A8B6FN47</accession>
<feature type="compositionally biased region" description="Low complexity" evidence="1">
    <location>
        <begin position="210"/>
        <end position="220"/>
    </location>
</feature>
<evidence type="ECO:0000313" key="3">
    <source>
        <dbReference type="EMBL" id="VDI52195.1"/>
    </source>
</evidence>
<feature type="region of interest" description="Disordered" evidence="1">
    <location>
        <begin position="133"/>
        <end position="155"/>
    </location>
</feature>
<protein>
    <recommendedName>
        <fullName evidence="5">Transmembrane protein 209</fullName>
    </recommendedName>
</protein>
<feature type="transmembrane region" description="Helical" evidence="2">
    <location>
        <begin position="28"/>
        <end position="46"/>
    </location>
</feature>
<dbReference type="InterPro" id="IPR019176">
    <property type="entry name" value="Cytochrome_B561-rel"/>
</dbReference>
<gene>
    <name evidence="3" type="ORF">MGAL_10B081753</name>
</gene>
<keyword evidence="2" id="KW-1133">Transmembrane helix</keyword>
<keyword evidence="4" id="KW-1185">Reference proteome</keyword>
<keyword evidence="2" id="KW-0812">Transmembrane</keyword>
<feature type="compositionally biased region" description="Low complexity" evidence="1">
    <location>
        <begin position="133"/>
        <end position="145"/>
    </location>
</feature>
<feature type="compositionally biased region" description="Polar residues" evidence="1">
    <location>
        <begin position="146"/>
        <end position="155"/>
    </location>
</feature>
<dbReference type="Pfam" id="PF09786">
    <property type="entry name" value="CytochromB561_N"/>
    <property type="match status" value="1"/>
</dbReference>
<evidence type="ECO:0000256" key="1">
    <source>
        <dbReference type="SAM" id="MobiDB-lite"/>
    </source>
</evidence>
<comment type="caution">
    <text evidence="3">The sequence shown here is derived from an EMBL/GenBank/DDBJ whole genome shotgun (WGS) entry which is preliminary data.</text>
</comment>
<feature type="transmembrane region" description="Helical" evidence="2">
    <location>
        <begin position="61"/>
        <end position="85"/>
    </location>
</feature>
<keyword evidence="2" id="KW-0472">Membrane</keyword>
<dbReference type="OrthoDB" id="509821at2759"/>
<dbReference type="PANTHER" id="PTHR21780:SF0">
    <property type="entry name" value="TRANSMEMBRANE PROTEIN 209"/>
    <property type="match status" value="1"/>
</dbReference>
<feature type="compositionally biased region" description="Polar residues" evidence="1">
    <location>
        <begin position="235"/>
        <end position="245"/>
    </location>
</feature>
<reference evidence="3" key="1">
    <citation type="submission" date="2018-11" db="EMBL/GenBank/DDBJ databases">
        <authorList>
            <person name="Alioto T."/>
            <person name="Alioto T."/>
        </authorList>
    </citation>
    <scope>NUCLEOTIDE SEQUENCE</scope>
</reference>
<dbReference type="EMBL" id="UYJE01007160">
    <property type="protein sequence ID" value="VDI52195.1"/>
    <property type="molecule type" value="Genomic_DNA"/>
</dbReference>